<keyword evidence="1" id="KW-1133">Transmembrane helix</keyword>
<protein>
    <submittedName>
        <fullName evidence="2">Uncharacterized protein</fullName>
    </submittedName>
</protein>
<dbReference type="EMBL" id="JANPWB010000007">
    <property type="protein sequence ID" value="KAJ1172164.1"/>
    <property type="molecule type" value="Genomic_DNA"/>
</dbReference>
<gene>
    <name evidence="2" type="ORF">NDU88_004014</name>
</gene>
<keyword evidence="1" id="KW-0472">Membrane</keyword>
<feature type="transmembrane region" description="Helical" evidence="1">
    <location>
        <begin position="35"/>
        <end position="59"/>
    </location>
</feature>
<name>A0AAV7T836_PLEWA</name>
<keyword evidence="3" id="KW-1185">Reference proteome</keyword>
<proteinExistence type="predicted"/>
<dbReference type="AlphaFoldDB" id="A0AAV7T836"/>
<evidence type="ECO:0000256" key="1">
    <source>
        <dbReference type="SAM" id="Phobius"/>
    </source>
</evidence>
<evidence type="ECO:0000313" key="3">
    <source>
        <dbReference type="Proteomes" id="UP001066276"/>
    </source>
</evidence>
<sequence length="61" mass="6778">CLLLSKEVCFLVVAVALLVTEICLLYYWASAAVRWLHVLFIGCLAVLPQIGQLVVIVILHK</sequence>
<keyword evidence="1" id="KW-0812">Transmembrane</keyword>
<dbReference type="Proteomes" id="UP001066276">
    <property type="component" value="Chromosome 4_1"/>
</dbReference>
<feature type="transmembrane region" description="Helical" evidence="1">
    <location>
        <begin position="7"/>
        <end position="29"/>
    </location>
</feature>
<comment type="caution">
    <text evidence="2">The sequence shown here is derived from an EMBL/GenBank/DDBJ whole genome shotgun (WGS) entry which is preliminary data.</text>
</comment>
<evidence type="ECO:0000313" key="2">
    <source>
        <dbReference type="EMBL" id="KAJ1172164.1"/>
    </source>
</evidence>
<feature type="non-terminal residue" evidence="2">
    <location>
        <position position="1"/>
    </location>
</feature>
<reference evidence="2" key="1">
    <citation type="journal article" date="2022" name="bioRxiv">
        <title>Sequencing and chromosome-scale assembly of the giantPleurodeles waltlgenome.</title>
        <authorList>
            <person name="Brown T."/>
            <person name="Elewa A."/>
            <person name="Iarovenko S."/>
            <person name="Subramanian E."/>
            <person name="Araus A.J."/>
            <person name="Petzold A."/>
            <person name="Susuki M."/>
            <person name="Suzuki K.-i.T."/>
            <person name="Hayashi T."/>
            <person name="Toyoda A."/>
            <person name="Oliveira C."/>
            <person name="Osipova E."/>
            <person name="Leigh N.D."/>
            <person name="Simon A."/>
            <person name="Yun M.H."/>
        </authorList>
    </citation>
    <scope>NUCLEOTIDE SEQUENCE</scope>
    <source>
        <strain evidence="2">20211129_DDA</strain>
        <tissue evidence="2">Liver</tissue>
    </source>
</reference>
<organism evidence="2 3">
    <name type="scientific">Pleurodeles waltl</name>
    <name type="common">Iberian ribbed newt</name>
    <dbReference type="NCBI Taxonomy" id="8319"/>
    <lineage>
        <taxon>Eukaryota</taxon>
        <taxon>Metazoa</taxon>
        <taxon>Chordata</taxon>
        <taxon>Craniata</taxon>
        <taxon>Vertebrata</taxon>
        <taxon>Euteleostomi</taxon>
        <taxon>Amphibia</taxon>
        <taxon>Batrachia</taxon>
        <taxon>Caudata</taxon>
        <taxon>Salamandroidea</taxon>
        <taxon>Salamandridae</taxon>
        <taxon>Pleurodelinae</taxon>
        <taxon>Pleurodeles</taxon>
    </lineage>
</organism>
<feature type="non-terminal residue" evidence="2">
    <location>
        <position position="61"/>
    </location>
</feature>
<accession>A0AAV7T836</accession>